<keyword evidence="3" id="KW-0732">Signal</keyword>
<comment type="caution">
    <text evidence="4">The sequence shown here is derived from an EMBL/GenBank/DDBJ whole genome shotgun (WGS) entry which is preliminary data.</text>
</comment>
<evidence type="ECO:0000256" key="2">
    <source>
        <dbReference type="SAM" id="Phobius"/>
    </source>
</evidence>
<feature type="signal peptide" evidence="3">
    <location>
        <begin position="1"/>
        <end position="16"/>
    </location>
</feature>
<name>A0ABR0E490_ZASCE</name>
<accession>A0ABR0E490</accession>
<keyword evidence="2" id="KW-1133">Transmembrane helix</keyword>
<gene>
    <name evidence="4" type="ORF">PRZ48_012227</name>
</gene>
<dbReference type="Proteomes" id="UP001305779">
    <property type="component" value="Unassembled WGS sequence"/>
</dbReference>
<keyword evidence="5" id="KW-1185">Reference proteome</keyword>
<reference evidence="4 5" key="1">
    <citation type="journal article" date="2023" name="G3 (Bethesda)">
        <title>A chromosome-level genome assembly of Zasmidium syzygii isolated from banana leaves.</title>
        <authorList>
            <person name="van Westerhoven A.C."/>
            <person name="Mehrabi R."/>
            <person name="Talebi R."/>
            <person name="Steentjes M.B.F."/>
            <person name="Corcolon B."/>
            <person name="Chong P.A."/>
            <person name="Kema G.H.J."/>
            <person name="Seidl M.F."/>
        </authorList>
    </citation>
    <scope>NUCLEOTIDE SEQUENCE [LARGE SCALE GENOMIC DNA]</scope>
    <source>
        <strain evidence="4 5">P124</strain>
    </source>
</reference>
<organism evidence="4 5">
    <name type="scientific">Zasmidium cellare</name>
    <name type="common">Wine cellar mold</name>
    <name type="synonym">Racodium cellare</name>
    <dbReference type="NCBI Taxonomy" id="395010"/>
    <lineage>
        <taxon>Eukaryota</taxon>
        <taxon>Fungi</taxon>
        <taxon>Dikarya</taxon>
        <taxon>Ascomycota</taxon>
        <taxon>Pezizomycotina</taxon>
        <taxon>Dothideomycetes</taxon>
        <taxon>Dothideomycetidae</taxon>
        <taxon>Mycosphaerellales</taxon>
        <taxon>Mycosphaerellaceae</taxon>
        <taxon>Zasmidium</taxon>
    </lineage>
</organism>
<proteinExistence type="predicted"/>
<dbReference type="EMBL" id="JAXOVC010000010">
    <property type="protein sequence ID" value="KAK4496247.1"/>
    <property type="molecule type" value="Genomic_DNA"/>
</dbReference>
<feature type="chain" id="PRO_5047127678" evidence="3">
    <location>
        <begin position="17"/>
        <end position="672"/>
    </location>
</feature>
<sequence>MWYLVFFTACYGIVNAQSDGAAIPKVTAAPDADKAAAPTITLGPLSNYQLPPAITASPSGRDLVITPDGIGDEVPPAGIDVFFGPDLQRSLEETIKGICADGSDEECATAIHHILDQDKALTVEKRFLLVTAFAISVLIDALILGYLMTHDYEKGTVERIHFEHTDVSQIVTQSATSVAVATASDASGLITITATPTPDPTSASVTTLTAAQDGYQSGDIVISLPSATAAIMQQAFAKTEETEECIEIRLRQQSGGGITNYRVLHAAGVKVIMVSAADYQRGYGLLADTIARFPPLVDAAQQAAVDNLVEVARSMPQYAEYSVDQLYNMALGILWACQQLCTGDVYNLAEYALLSSMFAEDNPGGEDNPEDDDDDTDECPADAPEGKDAPVCKDPDCSGNDDRICQVGEWKGCECLLTVTPILHPGSLEEWRAVQLGRQFLLSTTNFEWSCNEKQMTLEATAFQTLVDAFCSDVSLEADAEKKLTAKDVGLTGSLTGLQDFSCGVATYSFYEKEPEGPPAPFEEGTCYIKAHLYEDFNPSSNTSPFHMSIKSLTDSRGKDLEPTWTTSGRCEAAYPCWTDSLLENRFFMRPIFGGSVYVHFDIGNNGNEGHVSWRSDDKMEDGKFPHCSFEFTGDALGDGPFIAAVGANFDMSCAFPCEWRGGPSSKDEPES</sequence>
<feature type="region of interest" description="Disordered" evidence="1">
    <location>
        <begin position="360"/>
        <end position="393"/>
    </location>
</feature>
<feature type="compositionally biased region" description="Acidic residues" evidence="1">
    <location>
        <begin position="363"/>
        <end position="380"/>
    </location>
</feature>
<keyword evidence="2" id="KW-0812">Transmembrane</keyword>
<protein>
    <submittedName>
        <fullName evidence="4">Uncharacterized protein</fullName>
    </submittedName>
</protein>
<keyword evidence="2" id="KW-0472">Membrane</keyword>
<evidence type="ECO:0000313" key="4">
    <source>
        <dbReference type="EMBL" id="KAK4496247.1"/>
    </source>
</evidence>
<feature type="compositionally biased region" description="Basic and acidic residues" evidence="1">
    <location>
        <begin position="384"/>
        <end position="393"/>
    </location>
</feature>
<feature type="transmembrane region" description="Helical" evidence="2">
    <location>
        <begin position="127"/>
        <end position="148"/>
    </location>
</feature>
<evidence type="ECO:0000256" key="1">
    <source>
        <dbReference type="SAM" id="MobiDB-lite"/>
    </source>
</evidence>
<evidence type="ECO:0000256" key="3">
    <source>
        <dbReference type="SAM" id="SignalP"/>
    </source>
</evidence>
<evidence type="ECO:0000313" key="5">
    <source>
        <dbReference type="Proteomes" id="UP001305779"/>
    </source>
</evidence>